<dbReference type="EMBL" id="DS985248">
    <property type="protein sequence ID" value="EDV22845.1"/>
    <property type="molecule type" value="Genomic_DNA"/>
</dbReference>
<sequence length="333" mass="37475">MTSNDRGSSDYNKINRDRLDLDSPRWDQRHYVGRLKHFFTSANPFNIFYSDAALDSSKKLISAYKQGKEPPNTTVKELWKAKQIYDSAFHPETGEKMILIGRMSAQAPCNMAIIGSMLTFYKSTPAVIFWQWINQSFNAVVNYTNRSGKSPSYRELFFPYFFATTGAVTTAIGLNSVAHKAPPLVGRFIPFAAVAAANCINIPMMRQKELSEGILVKDKDGTSIGYSKIAARNAIAQVVFSRIAMASPAMILSPIVMNFLDKKPSIQRMPYVRAPIQILLTGILLTFMTPACCAIFPQERQHSMLVSHLEPELRNQMNQRGDKSQYVYFNKGL</sequence>
<dbReference type="GO" id="GO:0005743">
    <property type="term" value="C:mitochondrial inner membrane"/>
    <property type="evidence" value="ECO:0000318"/>
    <property type="project" value="GO_Central"/>
</dbReference>
<comment type="similarity">
    <text evidence="2 9">Belongs to the sideroflexin family.</text>
</comment>
<keyword evidence="6 9" id="KW-1133">Transmembrane helix</keyword>
<dbReference type="GeneID" id="6755923"/>
<keyword evidence="7 9" id="KW-0496">Mitochondrion</keyword>
<keyword evidence="8 9" id="KW-0472">Membrane</keyword>
<dbReference type="OMA" id="TIDDVWQ"/>
<proteinExistence type="inferred from homology"/>
<dbReference type="Proteomes" id="UP000009022">
    <property type="component" value="Unassembled WGS sequence"/>
</dbReference>
<dbReference type="InParanoid" id="B3S2T3"/>
<dbReference type="HOGENOM" id="CLU_039425_1_0_1"/>
<dbReference type="PANTHER" id="PTHR11153:SF8">
    <property type="entry name" value="SIDEROFLEXIN-1"/>
    <property type="match status" value="1"/>
</dbReference>
<keyword evidence="4 9" id="KW-0812">Transmembrane</keyword>
<feature type="transmembrane region" description="Helical" evidence="9">
    <location>
        <begin position="276"/>
        <end position="296"/>
    </location>
</feature>
<evidence type="ECO:0000256" key="1">
    <source>
        <dbReference type="ARBA" id="ARBA00004225"/>
    </source>
</evidence>
<dbReference type="InterPro" id="IPR004686">
    <property type="entry name" value="Mtc"/>
</dbReference>
<comment type="caution">
    <text evidence="9">Lacks conserved residue(s) required for the propagation of feature annotation.</text>
</comment>
<dbReference type="eggNOG" id="KOG3767">
    <property type="taxonomic scope" value="Eukaryota"/>
</dbReference>
<dbReference type="GO" id="GO:0022857">
    <property type="term" value="F:transmembrane transporter activity"/>
    <property type="evidence" value="ECO:0000318"/>
    <property type="project" value="GO_Central"/>
</dbReference>
<evidence type="ECO:0000256" key="6">
    <source>
        <dbReference type="ARBA" id="ARBA00022989"/>
    </source>
</evidence>
<dbReference type="PhylomeDB" id="B3S2T3"/>
<evidence type="ECO:0000256" key="4">
    <source>
        <dbReference type="ARBA" id="ARBA00022692"/>
    </source>
</evidence>
<name>B3S2T3_TRIAD</name>
<evidence type="ECO:0000256" key="8">
    <source>
        <dbReference type="ARBA" id="ARBA00023136"/>
    </source>
</evidence>
<keyword evidence="11" id="KW-1185">Reference proteome</keyword>
<evidence type="ECO:0000313" key="11">
    <source>
        <dbReference type="Proteomes" id="UP000009022"/>
    </source>
</evidence>
<evidence type="ECO:0000256" key="2">
    <source>
        <dbReference type="ARBA" id="ARBA00005974"/>
    </source>
</evidence>
<reference evidence="10 11" key="1">
    <citation type="journal article" date="2008" name="Nature">
        <title>The Trichoplax genome and the nature of placozoans.</title>
        <authorList>
            <person name="Srivastava M."/>
            <person name="Begovic E."/>
            <person name="Chapman J."/>
            <person name="Putnam N.H."/>
            <person name="Hellsten U."/>
            <person name="Kawashima T."/>
            <person name="Kuo A."/>
            <person name="Mitros T."/>
            <person name="Salamov A."/>
            <person name="Carpenter M.L."/>
            <person name="Signorovitch A.Y."/>
            <person name="Moreno M.A."/>
            <person name="Kamm K."/>
            <person name="Grimwood J."/>
            <person name="Schmutz J."/>
            <person name="Shapiro H."/>
            <person name="Grigoriev I.V."/>
            <person name="Buss L.W."/>
            <person name="Schierwater B."/>
            <person name="Dellaporta S.L."/>
            <person name="Rokhsar D.S."/>
        </authorList>
    </citation>
    <scope>NUCLEOTIDE SEQUENCE [LARGE SCALE GENOMIC DNA]</scope>
    <source>
        <strain evidence="10 11">Grell-BS-1999</strain>
    </source>
</reference>
<evidence type="ECO:0000313" key="10">
    <source>
        <dbReference type="EMBL" id="EDV22845.1"/>
    </source>
</evidence>
<evidence type="ECO:0000256" key="7">
    <source>
        <dbReference type="ARBA" id="ARBA00023128"/>
    </source>
</evidence>
<accession>B3S2T3</accession>
<dbReference type="Pfam" id="PF03820">
    <property type="entry name" value="SFXNs"/>
    <property type="match status" value="1"/>
</dbReference>
<evidence type="ECO:0000256" key="5">
    <source>
        <dbReference type="ARBA" id="ARBA00022970"/>
    </source>
</evidence>
<dbReference type="AlphaFoldDB" id="B3S2T3"/>
<gene>
    <name evidence="10" type="ORF">TRIADDRAFT_50586</name>
</gene>
<dbReference type="GO" id="GO:0140300">
    <property type="term" value="P:serine import into mitochondrion"/>
    <property type="evidence" value="ECO:0000318"/>
    <property type="project" value="GO_Central"/>
</dbReference>
<comment type="subcellular location">
    <subcellularLocation>
        <location evidence="1 9">Mitochondrion membrane</location>
        <topology evidence="1 9">Multi-pass membrane protein</topology>
    </subcellularLocation>
</comment>
<keyword evidence="3" id="KW-0813">Transport</keyword>
<dbReference type="NCBIfam" id="TIGR00798">
    <property type="entry name" value="mtc"/>
    <property type="match status" value="1"/>
</dbReference>
<feature type="transmembrane region" description="Helical" evidence="9">
    <location>
        <begin position="156"/>
        <end position="178"/>
    </location>
</feature>
<protein>
    <recommendedName>
        <fullName evidence="9">Sidoreflexin</fullName>
    </recommendedName>
</protein>
<keyword evidence="5" id="KW-0029">Amino-acid transport</keyword>
<dbReference type="PANTHER" id="PTHR11153">
    <property type="entry name" value="SIDEROFLEXIN"/>
    <property type="match status" value="1"/>
</dbReference>
<dbReference type="OrthoDB" id="6608471at2759"/>
<dbReference type="RefSeq" id="XP_002114711.1">
    <property type="nucleotide sequence ID" value="XM_002114675.1"/>
</dbReference>
<dbReference type="GO" id="GO:0015075">
    <property type="term" value="F:monoatomic ion transmembrane transporter activity"/>
    <property type="evidence" value="ECO:0007669"/>
    <property type="project" value="InterPro"/>
</dbReference>
<evidence type="ECO:0000256" key="9">
    <source>
        <dbReference type="RuleBase" id="RU362000"/>
    </source>
</evidence>
<organism evidence="10 11">
    <name type="scientific">Trichoplax adhaerens</name>
    <name type="common">Trichoplax reptans</name>
    <dbReference type="NCBI Taxonomy" id="10228"/>
    <lineage>
        <taxon>Eukaryota</taxon>
        <taxon>Metazoa</taxon>
        <taxon>Placozoa</taxon>
        <taxon>Uniplacotomia</taxon>
        <taxon>Trichoplacea</taxon>
        <taxon>Trichoplacidae</taxon>
        <taxon>Trichoplax</taxon>
    </lineage>
</organism>
<feature type="transmembrane region" description="Helical" evidence="9">
    <location>
        <begin position="234"/>
        <end position="256"/>
    </location>
</feature>
<evidence type="ECO:0000256" key="3">
    <source>
        <dbReference type="ARBA" id="ARBA00022448"/>
    </source>
</evidence>
<dbReference type="CTD" id="6755923"/>
<dbReference type="KEGG" id="tad:TRIADDRAFT_50586"/>